<reference evidence="1 2" key="2">
    <citation type="journal article" date="2022" name="Mol. Ecol. Resour.">
        <title>The genomes of chicory, endive, great burdock and yacon provide insights into Asteraceae paleo-polyploidization history and plant inulin production.</title>
        <authorList>
            <person name="Fan W."/>
            <person name="Wang S."/>
            <person name="Wang H."/>
            <person name="Wang A."/>
            <person name="Jiang F."/>
            <person name="Liu H."/>
            <person name="Zhao H."/>
            <person name="Xu D."/>
            <person name="Zhang Y."/>
        </authorList>
    </citation>
    <scope>NUCLEOTIDE SEQUENCE [LARGE SCALE GENOMIC DNA]</scope>
    <source>
        <strain evidence="2">cv. Yunnan</strain>
        <tissue evidence="1">Leaves</tissue>
    </source>
</reference>
<name>A0ACB9GW48_9ASTR</name>
<proteinExistence type="predicted"/>
<accession>A0ACB9GW48</accession>
<gene>
    <name evidence="1" type="ORF">L1987_41860</name>
</gene>
<dbReference type="Proteomes" id="UP001056120">
    <property type="component" value="Linkage Group LG13"/>
</dbReference>
<evidence type="ECO:0000313" key="2">
    <source>
        <dbReference type="Proteomes" id="UP001056120"/>
    </source>
</evidence>
<dbReference type="EMBL" id="CM042030">
    <property type="protein sequence ID" value="KAI3787408.1"/>
    <property type="molecule type" value="Genomic_DNA"/>
</dbReference>
<sequence length="150" mass="17504">MLPDPPSRVSRFFVVAIFFNRFKTQITQIFLISLVSRGFHELSRFRALLPVLHLFFDYIITLEKLVWDDSSVVEKRGSVPFSWDGMILRRKNNQDGNLRADIDEAYEEEDDREDFSGLQTKGTNLDDDNDMMDDDDDDDHDDDGDESEKC</sequence>
<protein>
    <submittedName>
        <fullName evidence="1">Uncharacterized protein</fullName>
    </submittedName>
</protein>
<reference evidence="2" key="1">
    <citation type="journal article" date="2022" name="Mol. Ecol. Resour.">
        <title>The genomes of chicory, endive, great burdock and yacon provide insights into Asteraceae palaeo-polyploidization history and plant inulin production.</title>
        <authorList>
            <person name="Fan W."/>
            <person name="Wang S."/>
            <person name="Wang H."/>
            <person name="Wang A."/>
            <person name="Jiang F."/>
            <person name="Liu H."/>
            <person name="Zhao H."/>
            <person name="Xu D."/>
            <person name="Zhang Y."/>
        </authorList>
    </citation>
    <scope>NUCLEOTIDE SEQUENCE [LARGE SCALE GENOMIC DNA]</scope>
    <source>
        <strain evidence="2">cv. Yunnan</strain>
    </source>
</reference>
<evidence type="ECO:0000313" key="1">
    <source>
        <dbReference type="EMBL" id="KAI3787408.1"/>
    </source>
</evidence>
<comment type="caution">
    <text evidence="1">The sequence shown here is derived from an EMBL/GenBank/DDBJ whole genome shotgun (WGS) entry which is preliminary data.</text>
</comment>
<organism evidence="1 2">
    <name type="scientific">Smallanthus sonchifolius</name>
    <dbReference type="NCBI Taxonomy" id="185202"/>
    <lineage>
        <taxon>Eukaryota</taxon>
        <taxon>Viridiplantae</taxon>
        <taxon>Streptophyta</taxon>
        <taxon>Embryophyta</taxon>
        <taxon>Tracheophyta</taxon>
        <taxon>Spermatophyta</taxon>
        <taxon>Magnoliopsida</taxon>
        <taxon>eudicotyledons</taxon>
        <taxon>Gunneridae</taxon>
        <taxon>Pentapetalae</taxon>
        <taxon>asterids</taxon>
        <taxon>campanulids</taxon>
        <taxon>Asterales</taxon>
        <taxon>Asteraceae</taxon>
        <taxon>Asteroideae</taxon>
        <taxon>Heliantheae alliance</taxon>
        <taxon>Millerieae</taxon>
        <taxon>Smallanthus</taxon>
    </lineage>
</organism>
<keyword evidence="2" id="KW-1185">Reference proteome</keyword>